<keyword evidence="1" id="KW-0472">Membrane</keyword>
<evidence type="ECO:0000313" key="2">
    <source>
        <dbReference type="EMBL" id="AEJ81487.1"/>
    </source>
</evidence>
<dbReference type="KEGG" id="vg:14011134"/>
<dbReference type="OrthoDB" id="16244at10239"/>
<proteinExistence type="predicted"/>
<dbReference type="GeneID" id="14011134"/>
<keyword evidence="1" id="KW-0812">Transmembrane</keyword>
<organism evidence="2 3">
    <name type="scientific">Erwinia phage vB_EamP-L1</name>
    <dbReference type="NCBI Taxonomy" id="1051673"/>
    <lineage>
        <taxon>Viruses</taxon>
        <taxon>Duplodnaviria</taxon>
        <taxon>Heunggongvirae</taxon>
        <taxon>Uroviricota</taxon>
        <taxon>Caudoviricetes</taxon>
        <taxon>Autographivirales</taxon>
        <taxon>Autotranscriptaviridae</taxon>
        <taxon>Studiervirinae</taxon>
        <taxon>Elunavirus</taxon>
        <taxon>Elunavirus L1</taxon>
    </lineage>
</organism>
<evidence type="ECO:0000313" key="3">
    <source>
        <dbReference type="Proteomes" id="UP000008891"/>
    </source>
</evidence>
<protein>
    <submittedName>
        <fullName evidence="2">Gp4.2</fullName>
    </submittedName>
</protein>
<dbReference type="EMBL" id="HQ728265">
    <property type="protein sequence ID" value="AEJ81487.1"/>
    <property type="molecule type" value="Genomic_DNA"/>
</dbReference>
<accession>G0YQ60</accession>
<dbReference type="RefSeq" id="YP_007005443.1">
    <property type="nucleotide sequence ID" value="NC_019510.1"/>
</dbReference>
<evidence type="ECO:0000256" key="1">
    <source>
        <dbReference type="SAM" id="Phobius"/>
    </source>
</evidence>
<keyword evidence="3" id="KW-1185">Reference proteome</keyword>
<dbReference type="InterPro" id="IPR035148">
    <property type="entry name" value="DUF5480"/>
</dbReference>
<feature type="transmembrane region" description="Helical" evidence="1">
    <location>
        <begin position="37"/>
        <end position="59"/>
    </location>
</feature>
<dbReference type="Pfam" id="PF17576">
    <property type="entry name" value="DUF5480"/>
    <property type="match status" value="1"/>
</dbReference>
<sequence>MKKVVLLALLTYVVVVHFVNCLILLSPLSVTSKVITLMLSSLGFSSVASLVILASLGIWNTTSSRAGSNRLASLRAAEERIAQSKAGMTKISKCDIKGCTCGCPVGEQQI</sequence>
<keyword evidence="1" id="KW-1133">Transmembrane helix</keyword>
<name>G0YQ60_9CAUD</name>
<reference evidence="2 3" key="1">
    <citation type="journal article" date="2011" name="Appl. Environ. Microbiol.">
        <title>Novel Virulent and Broad-Host-Range Erwinia amylovora Bacteriophages Reveal a High Degree of Mosaicism and a Relationship to Enterobacteriaceae Phages.</title>
        <authorList>
            <person name="Born Y."/>
            <person name="Fieseler L."/>
            <person name="Marazzi J."/>
            <person name="Lurz R."/>
            <person name="Duffy B."/>
            <person name="Loessner M.J."/>
        </authorList>
    </citation>
    <scope>NUCLEOTIDE SEQUENCE [LARGE SCALE GENOMIC DNA]</scope>
</reference>
<dbReference type="Proteomes" id="UP000008891">
    <property type="component" value="Segment"/>
</dbReference>